<accession>A0A652LCL1</accession>
<proteinExistence type="predicted"/>
<feature type="transmembrane region" description="Helical" evidence="1">
    <location>
        <begin position="145"/>
        <end position="167"/>
    </location>
</feature>
<dbReference type="AlphaFoldDB" id="A0A652LCL1"/>
<feature type="transmembrane region" description="Helical" evidence="1">
    <location>
        <begin position="21"/>
        <end position="44"/>
    </location>
</feature>
<comment type="caution">
    <text evidence="2">The sequence shown here is derived from an EMBL/GenBank/DDBJ whole genome shotgun (WGS) entry which is preliminary data.</text>
</comment>
<evidence type="ECO:0000256" key="1">
    <source>
        <dbReference type="SAM" id="Phobius"/>
    </source>
</evidence>
<reference evidence="2" key="1">
    <citation type="submission" date="2018-10" db="EMBL/GenBank/DDBJ databases">
        <authorList>
            <person name="Hariharan J."/>
            <person name="Choudoir M.J."/>
            <person name="Diebold P."/>
            <person name="Panke-Buisse K."/>
            <person name="Campbell A.N."/>
            <person name="Buckley D.H."/>
        </authorList>
    </citation>
    <scope>NUCLEOTIDE SEQUENCE</scope>
    <source>
        <strain evidence="2">Gb1</strain>
    </source>
</reference>
<dbReference type="RefSeq" id="WP_147982548.1">
    <property type="nucleotide sequence ID" value="NZ_RDBM01000010.1"/>
</dbReference>
<protein>
    <recommendedName>
        <fullName evidence="3">Integral membrane protein</fullName>
    </recommendedName>
</protein>
<organism evidence="2">
    <name type="scientific">Streptomyces sp. gb1(2016)</name>
    <dbReference type="NCBI Taxonomy" id="1828321"/>
    <lineage>
        <taxon>Bacteria</taxon>
        <taxon>Bacillati</taxon>
        <taxon>Actinomycetota</taxon>
        <taxon>Actinomycetes</taxon>
        <taxon>Kitasatosporales</taxon>
        <taxon>Streptomycetaceae</taxon>
        <taxon>Streptomyces</taxon>
    </lineage>
</organism>
<dbReference type="PANTHER" id="PTHR42305:SF1">
    <property type="entry name" value="MEMBRANE PROTEIN RV1733C-RELATED"/>
    <property type="match status" value="1"/>
</dbReference>
<evidence type="ECO:0008006" key="3">
    <source>
        <dbReference type="Google" id="ProtNLM"/>
    </source>
</evidence>
<dbReference type="InterPro" id="IPR039708">
    <property type="entry name" value="MT1774/Rv1733c-like"/>
</dbReference>
<keyword evidence="1" id="KW-0812">Transmembrane</keyword>
<name>A0A652LCL1_9ACTN</name>
<keyword evidence="1" id="KW-1133">Transmembrane helix</keyword>
<sequence length="194" mass="20878">MSVAIGSRRWRSHPLRRGIDVVEVRLFLVLSTLVLVCASAIGAAHGWSAFEHERSVAAEQRADRHLVRALVLRDAATSSPWSDESGRSARVPVPVRWTDTTGGAVTGKAMVAPGTERGERTDVWLDHRGRVTSAPAGGREAWAEALVAGGGIAAVTVGAGVVAGLGIRVMCNRRRAAGWETEWSRVEPEWSRRV</sequence>
<keyword evidence="1" id="KW-0472">Membrane</keyword>
<gene>
    <name evidence="2" type="ORF">EAO74_02905</name>
</gene>
<evidence type="ECO:0000313" key="2">
    <source>
        <dbReference type="EMBL" id="TXS33749.1"/>
    </source>
</evidence>
<dbReference type="PANTHER" id="PTHR42305">
    <property type="entry name" value="MEMBRANE PROTEIN RV1733C-RELATED"/>
    <property type="match status" value="1"/>
</dbReference>
<dbReference type="EMBL" id="RDBM01000010">
    <property type="protein sequence ID" value="TXS33749.1"/>
    <property type="molecule type" value="Genomic_DNA"/>
</dbReference>